<name>A0A813NWE4_9BILA</name>
<evidence type="ECO:0000313" key="9">
    <source>
        <dbReference type="EMBL" id="CAF0746088.1"/>
    </source>
</evidence>
<evidence type="ECO:0000313" key="10">
    <source>
        <dbReference type="EMBL" id="CAF0751393.1"/>
    </source>
</evidence>
<dbReference type="GO" id="GO:0003723">
    <property type="term" value="F:RNA binding"/>
    <property type="evidence" value="ECO:0007669"/>
    <property type="project" value="InterPro"/>
</dbReference>
<evidence type="ECO:0000256" key="5">
    <source>
        <dbReference type="ARBA" id="ARBA00023163"/>
    </source>
</evidence>
<dbReference type="Proteomes" id="UP000677228">
    <property type="component" value="Unassembled WGS sequence"/>
</dbReference>
<dbReference type="GO" id="GO:0005634">
    <property type="term" value="C:nucleus"/>
    <property type="evidence" value="ECO:0007669"/>
    <property type="project" value="UniProtKB-SubCell"/>
</dbReference>
<dbReference type="GO" id="GO:0006355">
    <property type="term" value="P:regulation of DNA-templated transcription"/>
    <property type="evidence" value="ECO:0007669"/>
    <property type="project" value="InterPro"/>
</dbReference>
<keyword evidence="6" id="KW-0539">Nucleus</keyword>
<dbReference type="PANTHER" id="PTHR13392">
    <property type="entry name" value="ATAXIN 1"/>
    <property type="match status" value="1"/>
</dbReference>
<evidence type="ECO:0000313" key="13">
    <source>
        <dbReference type="Proteomes" id="UP000663829"/>
    </source>
</evidence>
<feature type="compositionally biased region" description="Basic residues" evidence="7">
    <location>
        <begin position="177"/>
        <end position="190"/>
    </location>
</feature>
<proteinExistence type="predicted"/>
<dbReference type="Proteomes" id="UP000682733">
    <property type="component" value="Unassembled WGS sequence"/>
</dbReference>
<dbReference type="GO" id="GO:0003677">
    <property type="term" value="F:DNA binding"/>
    <property type="evidence" value="ECO:0007669"/>
    <property type="project" value="UniProtKB-KW"/>
</dbReference>
<feature type="compositionally biased region" description="Polar residues" evidence="7">
    <location>
        <begin position="162"/>
        <end position="176"/>
    </location>
</feature>
<dbReference type="AlphaFoldDB" id="A0A813NWE4"/>
<feature type="compositionally biased region" description="Low complexity" evidence="7">
    <location>
        <begin position="8"/>
        <end position="24"/>
    </location>
</feature>
<feature type="compositionally biased region" description="Low complexity" evidence="7">
    <location>
        <begin position="498"/>
        <end position="516"/>
    </location>
</feature>
<feature type="domain" description="AXH" evidence="8">
    <location>
        <begin position="255"/>
        <end position="387"/>
    </location>
</feature>
<evidence type="ECO:0000256" key="4">
    <source>
        <dbReference type="ARBA" id="ARBA00023125"/>
    </source>
</evidence>
<keyword evidence="5" id="KW-0804">Transcription</keyword>
<reference evidence="9" key="1">
    <citation type="submission" date="2021-02" db="EMBL/GenBank/DDBJ databases">
        <authorList>
            <person name="Nowell W R."/>
        </authorList>
    </citation>
    <scope>NUCLEOTIDE SEQUENCE</scope>
</reference>
<dbReference type="SUPFAM" id="SSF102031">
    <property type="entry name" value="AXH domain"/>
    <property type="match status" value="1"/>
</dbReference>
<feature type="compositionally biased region" description="Polar residues" evidence="7">
    <location>
        <begin position="126"/>
        <end position="155"/>
    </location>
</feature>
<feature type="region of interest" description="Disordered" evidence="7">
    <location>
        <begin position="481"/>
        <end position="549"/>
    </location>
</feature>
<keyword evidence="2" id="KW-0678">Repressor</keyword>
<dbReference type="EMBL" id="CAJOBA010000414">
    <property type="protein sequence ID" value="CAF3530190.1"/>
    <property type="molecule type" value="Genomic_DNA"/>
</dbReference>
<evidence type="ECO:0000313" key="12">
    <source>
        <dbReference type="EMBL" id="CAF3530190.1"/>
    </source>
</evidence>
<evidence type="ECO:0000256" key="3">
    <source>
        <dbReference type="ARBA" id="ARBA00023015"/>
    </source>
</evidence>
<evidence type="ECO:0000313" key="11">
    <source>
        <dbReference type="EMBL" id="CAF3524853.1"/>
    </source>
</evidence>
<evidence type="ECO:0000256" key="1">
    <source>
        <dbReference type="ARBA" id="ARBA00004123"/>
    </source>
</evidence>
<feature type="region of interest" description="Disordered" evidence="7">
    <location>
        <begin position="1"/>
        <end position="24"/>
    </location>
</feature>
<keyword evidence="13" id="KW-1185">Reference proteome</keyword>
<evidence type="ECO:0000256" key="7">
    <source>
        <dbReference type="SAM" id="MobiDB-lite"/>
    </source>
</evidence>
<feature type="compositionally biased region" description="Polar residues" evidence="7">
    <location>
        <begin position="191"/>
        <end position="205"/>
    </location>
</feature>
<comment type="subcellular location">
    <subcellularLocation>
        <location evidence="1">Nucleus</location>
    </subcellularLocation>
</comment>
<dbReference type="Proteomes" id="UP000681722">
    <property type="component" value="Unassembled WGS sequence"/>
</dbReference>
<dbReference type="PANTHER" id="PTHR13392:SF13">
    <property type="entry name" value="AXH DOMAIN-CONTAINING PROTEIN"/>
    <property type="match status" value="1"/>
</dbReference>
<keyword evidence="4" id="KW-0238">DNA-binding</keyword>
<organism evidence="9 13">
    <name type="scientific">Didymodactylos carnosus</name>
    <dbReference type="NCBI Taxonomy" id="1234261"/>
    <lineage>
        <taxon>Eukaryota</taxon>
        <taxon>Metazoa</taxon>
        <taxon>Spiralia</taxon>
        <taxon>Gnathifera</taxon>
        <taxon>Rotifera</taxon>
        <taxon>Eurotatoria</taxon>
        <taxon>Bdelloidea</taxon>
        <taxon>Philodinida</taxon>
        <taxon>Philodinidae</taxon>
        <taxon>Didymodactylos</taxon>
    </lineage>
</organism>
<dbReference type="Pfam" id="PF08517">
    <property type="entry name" value="AXH"/>
    <property type="match status" value="1"/>
</dbReference>
<dbReference type="InterPro" id="IPR043404">
    <property type="entry name" value="ATAXIN1-like"/>
</dbReference>
<accession>A0A813NWE4</accession>
<feature type="region of interest" description="Disordered" evidence="7">
    <location>
        <begin position="126"/>
        <end position="254"/>
    </location>
</feature>
<feature type="compositionally biased region" description="Basic and acidic residues" evidence="7">
    <location>
        <begin position="216"/>
        <end position="231"/>
    </location>
</feature>
<dbReference type="EMBL" id="CAJNOK010000414">
    <property type="protein sequence ID" value="CAF0751393.1"/>
    <property type="molecule type" value="Genomic_DNA"/>
</dbReference>
<feature type="compositionally biased region" description="Polar residues" evidence="7">
    <location>
        <begin position="238"/>
        <end position="254"/>
    </location>
</feature>
<comment type="caution">
    <text evidence="9">The sequence shown here is derived from an EMBL/GenBank/DDBJ whole genome shotgun (WGS) entry which is preliminary data.</text>
</comment>
<evidence type="ECO:0000256" key="2">
    <source>
        <dbReference type="ARBA" id="ARBA00022491"/>
    </source>
</evidence>
<keyword evidence="3" id="KW-0805">Transcription regulation</keyword>
<gene>
    <name evidence="9" type="ORF">GPM918_LOCUS546</name>
    <name evidence="10" type="ORF">OVA965_LOCUS2034</name>
    <name evidence="11" type="ORF">SRO942_LOCUS547</name>
    <name evidence="12" type="ORF">TMI583_LOCUS2034</name>
</gene>
<dbReference type="EMBL" id="CAJOBC010000043">
    <property type="protein sequence ID" value="CAF3524853.1"/>
    <property type="molecule type" value="Genomic_DNA"/>
</dbReference>
<evidence type="ECO:0000259" key="8">
    <source>
        <dbReference type="PROSITE" id="PS51148"/>
    </source>
</evidence>
<dbReference type="Proteomes" id="UP000663829">
    <property type="component" value="Unassembled WGS sequence"/>
</dbReference>
<dbReference type="SMART" id="SM00536">
    <property type="entry name" value="AXH"/>
    <property type="match status" value="1"/>
</dbReference>
<dbReference type="EMBL" id="CAJNOQ010000043">
    <property type="protein sequence ID" value="CAF0746088.1"/>
    <property type="molecule type" value="Genomic_DNA"/>
</dbReference>
<dbReference type="InterPro" id="IPR036096">
    <property type="entry name" value="Ataxin_AXH_dom_sf"/>
</dbReference>
<evidence type="ECO:0000256" key="6">
    <source>
        <dbReference type="ARBA" id="ARBA00023242"/>
    </source>
</evidence>
<sequence length="549" mass="60620">MYFPSRQSSVQASATTSTATTSSTMTIETAAPSNIYFSLSSHPLWSSHLSSLPTDISSSYYDQRYVQQQSTDPIFRTPVMMSDVPIRFSFPTTSSHFGLYPNSCVDMYGNKDAHVNQLRAAAATVTSSFEHNSNSSTTFPYTSSHRQGNPSSSKNKLYATSVLGSNTSDKNVSSSPQHHHSTVSNGRHRQGISTNGTFSSSTIDSSGLCHSPQQNAHREPYTCQKSDERQLSLKRSRSPQQNSTGHTLLDGLQTTPANEKALTLKKFREENFIKLGSGEMKIIKELTTNDFIKSADDSDEYSSILACVKDVGVVDNKSGKAQIIFDIAELQKTIVSDVLEEMPFFVYQQTWSSINPNKTRVVCGLECRLLEKGDLIIAVMEQNHLPSILTSVKAISPPLPIPPSLTANDKNTALTRLSPCKKTPTEYLINQYSNENTSTGNYNKYIKNKTDRWTPFLPSRISSDFQPIPTTELSTETINHNVRRKSSEENSLPNTNASVFSSSSSRPSSPSSSHLPSTHKRQKLSSDTSRVQATVVDHNEDLPNVQTKN</sequence>
<dbReference type="OrthoDB" id="10000452at2759"/>
<dbReference type="PROSITE" id="PS51148">
    <property type="entry name" value="AXH"/>
    <property type="match status" value="1"/>
</dbReference>
<dbReference type="InterPro" id="IPR003652">
    <property type="entry name" value="Ataxin_AXH_dom"/>
</dbReference>
<protein>
    <recommendedName>
        <fullName evidence="8">AXH domain-containing protein</fullName>
    </recommendedName>
</protein>